<proteinExistence type="predicted"/>
<evidence type="ECO:0000256" key="2">
    <source>
        <dbReference type="ARBA" id="ARBA00022692"/>
    </source>
</evidence>
<feature type="transmembrane region" description="Helical" evidence="5">
    <location>
        <begin position="28"/>
        <end position="48"/>
    </location>
</feature>
<dbReference type="GO" id="GO:0005886">
    <property type="term" value="C:plasma membrane"/>
    <property type="evidence" value="ECO:0007669"/>
    <property type="project" value="TreeGrafter"/>
</dbReference>
<dbReference type="InterPro" id="IPR023041">
    <property type="entry name" value="Glucose_rcpt_Git3-like_N"/>
</dbReference>
<feature type="domain" description="Glucose receptor Git3-like N-terminal" evidence="6">
    <location>
        <begin position="25"/>
        <end position="211"/>
    </location>
</feature>
<reference evidence="7 8" key="1">
    <citation type="submission" date="2016-07" db="EMBL/GenBank/DDBJ databases">
        <title>Pervasive Adenine N6-methylation of Active Genes in Fungi.</title>
        <authorList>
            <consortium name="DOE Joint Genome Institute"/>
            <person name="Mondo S.J."/>
            <person name="Dannebaum R.O."/>
            <person name="Kuo R.C."/>
            <person name="Labutti K."/>
            <person name="Haridas S."/>
            <person name="Kuo A."/>
            <person name="Salamov A."/>
            <person name="Ahrendt S.R."/>
            <person name="Lipzen A."/>
            <person name="Sullivan W."/>
            <person name="Andreopoulos W.B."/>
            <person name="Clum A."/>
            <person name="Lindquist E."/>
            <person name="Daum C."/>
            <person name="Ramamoorthy G.K."/>
            <person name="Gryganskyi A."/>
            <person name="Culley D."/>
            <person name="Magnuson J.K."/>
            <person name="James T.Y."/>
            <person name="O'Malley M.A."/>
            <person name="Stajich J.E."/>
            <person name="Spatafora J.W."/>
            <person name="Visel A."/>
            <person name="Grigoriev I.V."/>
        </authorList>
    </citation>
    <scope>NUCLEOTIDE SEQUENCE [LARGE SCALE GENOMIC DNA]</scope>
    <source>
        <strain evidence="7 8">CBS 115471</strain>
    </source>
</reference>
<evidence type="ECO:0000313" key="7">
    <source>
        <dbReference type="EMBL" id="ORY05391.1"/>
    </source>
</evidence>
<keyword evidence="3 5" id="KW-1133">Transmembrane helix</keyword>
<evidence type="ECO:0000313" key="8">
    <source>
        <dbReference type="Proteomes" id="UP000193144"/>
    </source>
</evidence>
<feature type="transmembrane region" description="Helical" evidence="5">
    <location>
        <begin position="136"/>
        <end position="158"/>
    </location>
</feature>
<keyword evidence="2 5" id="KW-0812">Transmembrane</keyword>
<comment type="caution">
    <text evidence="7">The sequence shown here is derived from an EMBL/GenBank/DDBJ whole genome shotgun (WGS) entry which is preliminary data.</text>
</comment>
<evidence type="ECO:0000256" key="4">
    <source>
        <dbReference type="ARBA" id="ARBA00023136"/>
    </source>
</evidence>
<gene>
    <name evidence="7" type="ORF">BCR34DRAFT_590926</name>
</gene>
<dbReference type="SUPFAM" id="SSF81321">
    <property type="entry name" value="Family A G protein-coupled receptor-like"/>
    <property type="match status" value="1"/>
</dbReference>
<dbReference type="PANTHER" id="PTHR23112">
    <property type="entry name" value="G PROTEIN-COUPLED RECEPTOR 157-RELATED"/>
    <property type="match status" value="1"/>
</dbReference>
<evidence type="ECO:0000259" key="6">
    <source>
        <dbReference type="Pfam" id="PF11710"/>
    </source>
</evidence>
<evidence type="ECO:0000256" key="3">
    <source>
        <dbReference type="ARBA" id="ARBA00022989"/>
    </source>
</evidence>
<comment type="subcellular location">
    <subcellularLocation>
        <location evidence="1">Membrane</location>
        <topology evidence="1">Multi-pass membrane protein</topology>
    </subcellularLocation>
</comment>
<feature type="transmembrane region" description="Helical" evidence="5">
    <location>
        <begin position="60"/>
        <end position="84"/>
    </location>
</feature>
<sequence length="404" mass="45737">MIQASPSNNVSLKDHQVRWDPASSIPTLVGSVLSLFATTIVIYLWIFVGGKRRREFRYALILNLTVAEFLNALNNSASGITVVARQSPLSPGLGCDINGWAGQLSVQAVDFSILSISLVTLFTIQLRSIVIYASSATKALVCVAIWVVPLCTSIYASFHHYYGPVSGNWCWIESRFQSQRYILTHGWRFAILAITLCTYIFVFVYMSRRLRPQNLVNLTSCGPNELEIHGVRKPSREYRFRSTKVADGESDERKANVADGNTALRYHKRRSSFSFAGRYTSLKNTQITQSNLSTDVADSRTKTAQEPFSNFMADLEFRQVPDANEFNNQTHRRYTDASIQKAKVDCDIWRMMLLNIYPVTYLILWLPGIAKSYRRGNGIPGSGFDHSPEFHPVYWACKRHGIYI</sequence>
<dbReference type="OrthoDB" id="100006at2759"/>
<accession>A0A1Y1Z546</accession>
<dbReference type="CDD" id="cd00637">
    <property type="entry name" value="7tm_classA_rhodopsin-like"/>
    <property type="match status" value="1"/>
</dbReference>
<keyword evidence="7" id="KW-0675">Receptor</keyword>
<dbReference type="Gene3D" id="1.20.1070.10">
    <property type="entry name" value="Rhodopsin 7-helix transmembrane proteins"/>
    <property type="match status" value="1"/>
</dbReference>
<evidence type="ECO:0000256" key="1">
    <source>
        <dbReference type="ARBA" id="ARBA00004141"/>
    </source>
</evidence>
<dbReference type="GO" id="GO:0007189">
    <property type="term" value="P:adenylate cyclase-activating G protein-coupled receptor signaling pathway"/>
    <property type="evidence" value="ECO:0007669"/>
    <property type="project" value="TreeGrafter"/>
</dbReference>
<dbReference type="PANTHER" id="PTHR23112:SF37">
    <property type="entry name" value="G PROTEIN-COUPLED RECEPTOR GPR1"/>
    <property type="match status" value="1"/>
</dbReference>
<feature type="transmembrane region" description="Helical" evidence="5">
    <location>
        <begin position="104"/>
        <end position="124"/>
    </location>
</feature>
<keyword evidence="4 5" id="KW-0472">Membrane</keyword>
<dbReference type="Proteomes" id="UP000193144">
    <property type="component" value="Unassembled WGS sequence"/>
</dbReference>
<dbReference type="AlphaFoldDB" id="A0A1Y1Z546"/>
<feature type="transmembrane region" description="Helical" evidence="5">
    <location>
        <begin position="186"/>
        <end position="206"/>
    </location>
</feature>
<evidence type="ECO:0000256" key="5">
    <source>
        <dbReference type="SAM" id="Phobius"/>
    </source>
</evidence>
<name>A0A1Y1Z546_9PLEO</name>
<dbReference type="GO" id="GO:0004930">
    <property type="term" value="F:G protein-coupled receptor activity"/>
    <property type="evidence" value="ECO:0007669"/>
    <property type="project" value="TreeGrafter"/>
</dbReference>
<dbReference type="EMBL" id="MCFA01000126">
    <property type="protein sequence ID" value="ORY05391.1"/>
    <property type="molecule type" value="Genomic_DNA"/>
</dbReference>
<keyword evidence="8" id="KW-1185">Reference proteome</keyword>
<organism evidence="7 8">
    <name type="scientific">Clohesyomyces aquaticus</name>
    <dbReference type="NCBI Taxonomy" id="1231657"/>
    <lineage>
        <taxon>Eukaryota</taxon>
        <taxon>Fungi</taxon>
        <taxon>Dikarya</taxon>
        <taxon>Ascomycota</taxon>
        <taxon>Pezizomycotina</taxon>
        <taxon>Dothideomycetes</taxon>
        <taxon>Pleosporomycetidae</taxon>
        <taxon>Pleosporales</taxon>
        <taxon>Lindgomycetaceae</taxon>
        <taxon>Clohesyomyces</taxon>
    </lineage>
</organism>
<dbReference type="Pfam" id="PF11710">
    <property type="entry name" value="Git3"/>
    <property type="match status" value="1"/>
</dbReference>
<protein>
    <submittedName>
        <fullName evidence="7">G protein-coupled glucose receptor regulating Gpa2-domain-containing protein</fullName>
    </submittedName>
</protein>